<proteinExistence type="predicted"/>
<accession>A0A7W0CGI1</accession>
<keyword evidence="3" id="KW-1185">Reference proteome</keyword>
<dbReference type="EMBL" id="JACDUR010000002">
    <property type="protein sequence ID" value="MBA2890773.1"/>
    <property type="molecule type" value="Genomic_DNA"/>
</dbReference>
<name>A0A7W0CGI1_9ACTN</name>
<gene>
    <name evidence="2" type="ORF">HNR30_002114</name>
</gene>
<evidence type="ECO:0000313" key="2">
    <source>
        <dbReference type="EMBL" id="MBA2890773.1"/>
    </source>
</evidence>
<protein>
    <submittedName>
        <fullName evidence="2">Uncharacterized protein</fullName>
    </submittedName>
</protein>
<comment type="caution">
    <text evidence="2">The sequence shown here is derived from an EMBL/GenBank/DDBJ whole genome shotgun (WGS) entry which is preliminary data.</text>
</comment>
<sequence>MKNWPSARPTQHVLGVNQEQAEKIQALMAGAAQTVIDANVVAGKRQQWTFFALGVLVSIPMGVAIPVRPCLFVETSEHADRLPP</sequence>
<organism evidence="2 3">
    <name type="scientific">Nonomuraea soli</name>
    <dbReference type="NCBI Taxonomy" id="1032476"/>
    <lineage>
        <taxon>Bacteria</taxon>
        <taxon>Bacillati</taxon>
        <taxon>Actinomycetota</taxon>
        <taxon>Actinomycetes</taxon>
        <taxon>Streptosporangiales</taxon>
        <taxon>Streptosporangiaceae</taxon>
        <taxon>Nonomuraea</taxon>
    </lineage>
</organism>
<reference evidence="2 3" key="1">
    <citation type="submission" date="2020-07" db="EMBL/GenBank/DDBJ databases">
        <title>Genomic Encyclopedia of Type Strains, Phase IV (KMG-IV): sequencing the most valuable type-strain genomes for metagenomic binning, comparative biology and taxonomic classification.</title>
        <authorList>
            <person name="Goeker M."/>
        </authorList>
    </citation>
    <scope>NUCLEOTIDE SEQUENCE [LARGE SCALE GENOMIC DNA]</scope>
    <source>
        <strain evidence="2 3">DSM 45533</strain>
    </source>
</reference>
<feature type="transmembrane region" description="Helical" evidence="1">
    <location>
        <begin position="48"/>
        <end position="67"/>
    </location>
</feature>
<keyword evidence="1" id="KW-1133">Transmembrane helix</keyword>
<evidence type="ECO:0000256" key="1">
    <source>
        <dbReference type="SAM" id="Phobius"/>
    </source>
</evidence>
<dbReference type="Proteomes" id="UP000530928">
    <property type="component" value="Unassembled WGS sequence"/>
</dbReference>
<dbReference type="RefSeq" id="WP_220133397.1">
    <property type="nucleotide sequence ID" value="NZ_JACDUR010000002.1"/>
</dbReference>
<keyword evidence="1" id="KW-0812">Transmembrane</keyword>
<evidence type="ECO:0000313" key="3">
    <source>
        <dbReference type="Proteomes" id="UP000530928"/>
    </source>
</evidence>
<keyword evidence="1" id="KW-0472">Membrane</keyword>
<dbReference type="AlphaFoldDB" id="A0A7W0CGI1"/>